<sequence length="160" mass="17917">MKNACFSVWGKASTYSPLIVTKQLVGGPLLVSDPYLWHDSRPSSLKANRSSSCSSHHPLAEGRSVQPHGAMTSSHMFIFGSISRTGGLYCAKMIGCTMMEEYEDERLSECVSFRTRWGNSSYLDSIPLNDTGVLQKLYTEIGLVWMYIRVDCGSMEKYYC</sequence>
<accession>A0A8X6WPH6</accession>
<dbReference type="EMBL" id="BMAV01000840">
    <property type="protein sequence ID" value="GFY38425.1"/>
    <property type="molecule type" value="Genomic_DNA"/>
</dbReference>
<organism evidence="2 3">
    <name type="scientific">Trichonephila inaurata madagascariensis</name>
    <dbReference type="NCBI Taxonomy" id="2747483"/>
    <lineage>
        <taxon>Eukaryota</taxon>
        <taxon>Metazoa</taxon>
        <taxon>Ecdysozoa</taxon>
        <taxon>Arthropoda</taxon>
        <taxon>Chelicerata</taxon>
        <taxon>Arachnida</taxon>
        <taxon>Araneae</taxon>
        <taxon>Araneomorphae</taxon>
        <taxon>Entelegynae</taxon>
        <taxon>Araneoidea</taxon>
        <taxon>Nephilidae</taxon>
        <taxon>Trichonephila</taxon>
        <taxon>Trichonephila inaurata</taxon>
    </lineage>
</organism>
<evidence type="ECO:0000313" key="2">
    <source>
        <dbReference type="EMBL" id="GFY38425.1"/>
    </source>
</evidence>
<keyword evidence="3" id="KW-1185">Reference proteome</keyword>
<feature type="region of interest" description="Disordered" evidence="1">
    <location>
        <begin position="41"/>
        <end position="64"/>
    </location>
</feature>
<name>A0A8X6WPH6_9ARAC</name>
<evidence type="ECO:0000256" key="1">
    <source>
        <dbReference type="SAM" id="MobiDB-lite"/>
    </source>
</evidence>
<protein>
    <submittedName>
        <fullName evidence="2">Uncharacterized protein</fullName>
    </submittedName>
</protein>
<feature type="compositionally biased region" description="Polar residues" evidence="1">
    <location>
        <begin position="42"/>
        <end position="55"/>
    </location>
</feature>
<gene>
    <name evidence="2" type="ORF">TNIN_291841</name>
</gene>
<evidence type="ECO:0000313" key="3">
    <source>
        <dbReference type="Proteomes" id="UP000886998"/>
    </source>
</evidence>
<dbReference type="Proteomes" id="UP000886998">
    <property type="component" value="Unassembled WGS sequence"/>
</dbReference>
<proteinExistence type="predicted"/>
<dbReference type="AlphaFoldDB" id="A0A8X6WPH6"/>
<dbReference type="OrthoDB" id="10470428at2759"/>
<comment type="caution">
    <text evidence="2">The sequence shown here is derived from an EMBL/GenBank/DDBJ whole genome shotgun (WGS) entry which is preliminary data.</text>
</comment>
<reference evidence="2" key="1">
    <citation type="submission" date="2020-08" db="EMBL/GenBank/DDBJ databases">
        <title>Multicomponent nature underlies the extraordinary mechanical properties of spider dragline silk.</title>
        <authorList>
            <person name="Kono N."/>
            <person name="Nakamura H."/>
            <person name="Mori M."/>
            <person name="Yoshida Y."/>
            <person name="Ohtoshi R."/>
            <person name="Malay A.D."/>
            <person name="Moran D.A.P."/>
            <person name="Tomita M."/>
            <person name="Numata K."/>
            <person name="Arakawa K."/>
        </authorList>
    </citation>
    <scope>NUCLEOTIDE SEQUENCE</scope>
</reference>